<organism evidence="1 2">
    <name type="scientific">Rhodonellum psychrophilum GCM71 = DSM 17998</name>
    <dbReference type="NCBI Taxonomy" id="1123057"/>
    <lineage>
        <taxon>Bacteria</taxon>
        <taxon>Pseudomonadati</taxon>
        <taxon>Bacteroidota</taxon>
        <taxon>Cytophagia</taxon>
        <taxon>Cytophagales</taxon>
        <taxon>Cytophagaceae</taxon>
        <taxon>Rhodonellum</taxon>
    </lineage>
</organism>
<dbReference type="Proteomes" id="UP000016843">
    <property type="component" value="Unassembled WGS sequence"/>
</dbReference>
<keyword evidence="2" id="KW-1185">Reference proteome</keyword>
<proteinExistence type="predicted"/>
<reference evidence="1 2" key="1">
    <citation type="journal article" date="2013" name="Genome Announc.">
        <title>Draft Genome Sequence of the Psychrophilic and Alkaliphilic Rhodonellum psychrophilum Strain GCM71T.</title>
        <authorList>
            <person name="Hauptmann A.L."/>
            <person name="Glaring M.A."/>
            <person name="Hallin P.F."/>
            <person name="Prieme A."/>
            <person name="Stougaard P."/>
        </authorList>
    </citation>
    <scope>NUCLEOTIDE SEQUENCE [LARGE SCALE GENOMIC DNA]</scope>
    <source>
        <strain evidence="1 2">GCM71</strain>
    </source>
</reference>
<sequence>MAELAIQHSGKWEKLEVKECFSKLEDQGIIIKNRLE</sequence>
<name>U5BTA7_9BACT</name>
<protein>
    <submittedName>
        <fullName evidence="1">Uncharacterized protein</fullName>
    </submittedName>
</protein>
<gene>
    <name evidence="1" type="ORF">P872_20675</name>
</gene>
<evidence type="ECO:0000313" key="2">
    <source>
        <dbReference type="Proteomes" id="UP000016843"/>
    </source>
</evidence>
<comment type="caution">
    <text evidence="1">The sequence shown here is derived from an EMBL/GenBank/DDBJ whole genome shotgun (WGS) entry which is preliminary data.</text>
</comment>
<evidence type="ECO:0000313" key="1">
    <source>
        <dbReference type="EMBL" id="ERM81138.1"/>
    </source>
</evidence>
<dbReference type="AlphaFoldDB" id="U5BTA7"/>
<accession>U5BTA7</accession>
<dbReference type="EMBL" id="AWXR01000061">
    <property type="protein sequence ID" value="ERM81138.1"/>
    <property type="molecule type" value="Genomic_DNA"/>
</dbReference>